<comment type="caution">
    <text evidence="3">The sequence shown here is derived from an EMBL/GenBank/DDBJ whole genome shotgun (WGS) entry which is preliminary data.</text>
</comment>
<sequence length="448" mass="52319">MKKKALFIPASIRSHILPSFYLADMLSIDFEVTYAVTDKVLAESAHKNGFKTCKISRFKAGCNNEKYFILDQRKNASFLTILKCYFKNELYWKRKNEIDELLEQVKPDVVLVDVYCSTDFLFLYLHSKKIKIAFFNPMPSTYNVEGYPSVDDNVWLKDNNKYSTNKSIKLSELIMSPQNAILKWVSEKQMQKLIRWSKIPSEHSLIENKFIKAFKNIPELLLLPLEFEFSPAIKKDYQHYLGLSQHENRVDTELDSAFDEKWEGVLEKKHEGSKIVYCSFGTFFENAHPRLLDFINMVLEVIDSIPNVFLVCSVNRYVVQTLYAQHRVFKNAAFFYKVPQLQVLKIADLFITHGGLGGIKESIYYKVPMLVYPLDIHYDQCGNALKVEHHGIGLKGNFMYEQKNYMQAKVKKLLYDISFKIKINEFRANINTVYTNKYHEDLLNKILA</sequence>
<keyword evidence="2" id="KW-0808">Transferase</keyword>
<evidence type="ECO:0000256" key="1">
    <source>
        <dbReference type="ARBA" id="ARBA00022676"/>
    </source>
</evidence>
<reference evidence="4" key="1">
    <citation type="journal article" date="2019" name="Int. J. Syst. Evol. Microbiol.">
        <title>The Global Catalogue of Microorganisms (GCM) 10K type strain sequencing project: providing services to taxonomists for standard genome sequencing and annotation.</title>
        <authorList>
            <consortium name="The Broad Institute Genomics Platform"/>
            <consortium name="The Broad Institute Genome Sequencing Center for Infectious Disease"/>
            <person name="Wu L."/>
            <person name="Ma J."/>
        </authorList>
    </citation>
    <scope>NUCLEOTIDE SEQUENCE [LARGE SCALE GENOMIC DNA]</scope>
    <source>
        <strain evidence="4">CECT 7956</strain>
    </source>
</reference>
<evidence type="ECO:0000313" key="3">
    <source>
        <dbReference type="EMBL" id="MFC3811767.1"/>
    </source>
</evidence>
<keyword evidence="4" id="KW-1185">Reference proteome</keyword>
<keyword evidence="1" id="KW-0328">Glycosyltransferase</keyword>
<dbReference type="EMBL" id="JBHRYQ010000001">
    <property type="protein sequence ID" value="MFC3811767.1"/>
    <property type="molecule type" value="Genomic_DNA"/>
</dbReference>
<dbReference type="InterPro" id="IPR050271">
    <property type="entry name" value="UDP-glycosyltransferase"/>
</dbReference>
<evidence type="ECO:0000313" key="4">
    <source>
        <dbReference type="Proteomes" id="UP001595616"/>
    </source>
</evidence>
<protein>
    <submittedName>
        <fullName evidence="3">Glycosyltransferase</fullName>
    </submittedName>
</protein>
<name>A0ABV7YZH2_9BACT</name>
<dbReference type="CDD" id="cd03784">
    <property type="entry name" value="GT1_Gtf-like"/>
    <property type="match status" value="1"/>
</dbReference>
<organism evidence="3 4">
    <name type="scientific">Lacihabitans lacunae</name>
    <dbReference type="NCBI Taxonomy" id="1028214"/>
    <lineage>
        <taxon>Bacteria</taxon>
        <taxon>Pseudomonadati</taxon>
        <taxon>Bacteroidota</taxon>
        <taxon>Cytophagia</taxon>
        <taxon>Cytophagales</taxon>
        <taxon>Leadbetterellaceae</taxon>
        <taxon>Lacihabitans</taxon>
    </lineage>
</organism>
<gene>
    <name evidence="3" type="ORF">ACFOOI_13975</name>
</gene>
<dbReference type="Pfam" id="PF00201">
    <property type="entry name" value="UDPGT"/>
    <property type="match status" value="1"/>
</dbReference>
<dbReference type="InterPro" id="IPR002213">
    <property type="entry name" value="UDP_glucos_trans"/>
</dbReference>
<dbReference type="Gene3D" id="3.40.50.2000">
    <property type="entry name" value="Glycogen Phosphorylase B"/>
    <property type="match status" value="2"/>
</dbReference>
<dbReference type="RefSeq" id="WP_379838612.1">
    <property type="nucleotide sequence ID" value="NZ_JBHRYQ010000001.1"/>
</dbReference>
<dbReference type="Proteomes" id="UP001595616">
    <property type="component" value="Unassembled WGS sequence"/>
</dbReference>
<accession>A0ABV7YZH2</accession>
<dbReference type="PANTHER" id="PTHR48043">
    <property type="entry name" value="EG:EG0003.4 PROTEIN-RELATED"/>
    <property type="match status" value="1"/>
</dbReference>
<evidence type="ECO:0000256" key="2">
    <source>
        <dbReference type="ARBA" id="ARBA00022679"/>
    </source>
</evidence>
<dbReference type="SUPFAM" id="SSF53756">
    <property type="entry name" value="UDP-Glycosyltransferase/glycogen phosphorylase"/>
    <property type="match status" value="1"/>
</dbReference>
<dbReference type="PANTHER" id="PTHR48043:SF145">
    <property type="entry name" value="FI06409P-RELATED"/>
    <property type="match status" value="1"/>
</dbReference>
<proteinExistence type="predicted"/>